<evidence type="ECO:0000313" key="3">
    <source>
        <dbReference type="Proteomes" id="UP000800036"/>
    </source>
</evidence>
<organism evidence="2 3">
    <name type="scientific">Bimuria novae-zelandiae CBS 107.79</name>
    <dbReference type="NCBI Taxonomy" id="1447943"/>
    <lineage>
        <taxon>Eukaryota</taxon>
        <taxon>Fungi</taxon>
        <taxon>Dikarya</taxon>
        <taxon>Ascomycota</taxon>
        <taxon>Pezizomycotina</taxon>
        <taxon>Dothideomycetes</taxon>
        <taxon>Pleosporomycetidae</taxon>
        <taxon>Pleosporales</taxon>
        <taxon>Massarineae</taxon>
        <taxon>Didymosphaeriaceae</taxon>
        <taxon>Bimuria</taxon>
    </lineage>
</organism>
<accession>A0A6A5UL34</accession>
<name>A0A6A5UL34_9PLEO</name>
<proteinExistence type="predicted"/>
<protein>
    <recommendedName>
        <fullName evidence="4">Secreted protein</fullName>
    </recommendedName>
</protein>
<dbReference type="AlphaFoldDB" id="A0A6A5UL34"/>
<feature type="chain" id="PRO_5025359138" description="Secreted protein" evidence="1">
    <location>
        <begin position="18"/>
        <end position="72"/>
    </location>
</feature>
<sequence>MLLLWSRWLVAIGATLCNHCPQTKQLRSSINTNAYWTRPIKAEGCTQSLVLSLFHLLCFEMPQTLPRSQMVT</sequence>
<keyword evidence="3" id="KW-1185">Reference proteome</keyword>
<reference evidence="2" key="1">
    <citation type="journal article" date="2020" name="Stud. Mycol.">
        <title>101 Dothideomycetes genomes: a test case for predicting lifestyles and emergence of pathogens.</title>
        <authorList>
            <person name="Haridas S."/>
            <person name="Albert R."/>
            <person name="Binder M."/>
            <person name="Bloem J."/>
            <person name="Labutti K."/>
            <person name="Salamov A."/>
            <person name="Andreopoulos B."/>
            <person name="Baker S."/>
            <person name="Barry K."/>
            <person name="Bills G."/>
            <person name="Bluhm B."/>
            <person name="Cannon C."/>
            <person name="Castanera R."/>
            <person name="Culley D."/>
            <person name="Daum C."/>
            <person name="Ezra D."/>
            <person name="Gonzalez J."/>
            <person name="Henrissat B."/>
            <person name="Kuo A."/>
            <person name="Liang C."/>
            <person name="Lipzen A."/>
            <person name="Lutzoni F."/>
            <person name="Magnuson J."/>
            <person name="Mondo S."/>
            <person name="Nolan M."/>
            <person name="Ohm R."/>
            <person name="Pangilinan J."/>
            <person name="Park H.-J."/>
            <person name="Ramirez L."/>
            <person name="Alfaro M."/>
            <person name="Sun H."/>
            <person name="Tritt A."/>
            <person name="Yoshinaga Y."/>
            <person name="Zwiers L.-H."/>
            <person name="Turgeon B."/>
            <person name="Goodwin S."/>
            <person name="Spatafora J."/>
            <person name="Crous P."/>
            <person name="Grigoriev I."/>
        </authorList>
    </citation>
    <scope>NUCLEOTIDE SEQUENCE</scope>
    <source>
        <strain evidence="2">CBS 107.79</strain>
    </source>
</reference>
<gene>
    <name evidence="2" type="ORF">BU23DRAFT_561003</name>
</gene>
<dbReference type="Proteomes" id="UP000800036">
    <property type="component" value="Unassembled WGS sequence"/>
</dbReference>
<feature type="signal peptide" evidence="1">
    <location>
        <begin position="1"/>
        <end position="17"/>
    </location>
</feature>
<keyword evidence="1" id="KW-0732">Signal</keyword>
<evidence type="ECO:0000313" key="2">
    <source>
        <dbReference type="EMBL" id="KAF1965545.1"/>
    </source>
</evidence>
<dbReference type="EMBL" id="ML976760">
    <property type="protein sequence ID" value="KAF1965545.1"/>
    <property type="molecule type" value="Genomic_DNA"/>
</dbReference>
<evidence type="ECO:0008006" key="4">
    <source>
        <dbReference type="Google" id="ProtNLM"/>
    </source>
</evidence>
<evidence type="ECO:0000256" key="1">
    <source>
        <dbReference type="SAM" id="SignalP"/>
    </source>
</evidence>